<proteinExistence type="predicted"/>
<evidence type="ECO:0000256" key="1">
    <source>
        <dbReference type="SAM" id="Coils"/>
    </source>
</evidence>
<dbReference type="RefSeq" id="YP_009635570.1">
    <property type="nucleotide sequence ID" value="NC_042309.1"/>
</dbReference>
<sequence>MFNWKRGRGVYVDDVEDIEELEQLLDEAKDRFAEEPNNEQAAFDIEDLEQRLEQARDIT</sequence>
<dbReference type="GeneID" id="40232265"/>
<organism evidence="2 3">
    <name type="scientific">Mycobacterium phage Gladiator</name>
    <dbReference type="NCBI Taxonomy" id="2920886"/>
    <lineage>
        <taxon>Viruses</taxon>
        <taxon>Duplodnaviria</taxon>
        <taxon>Heunggongvirae</taxon>
        <taxon>Uroviricota</taxon>
        <taxon>Caudoviricetes</taxon>
        <taxon>Gladiatorvirus</taxon>
        <taxon>Gladiatorvirus gladiator</taxon>
    </lineage>
</organism>
<protein>
    <submittedName>
        <fullName evidence="2">Uncharacterized protein</fullName>
    </submittedName>
</protein>
<evidence type="ECO:0000313" key="2">
    <source>
        <dbReference type="EMBL" id="AEJ95059.1"/>
    </source>
</evidence>
<dbReference type="Proteomes" id="UP000224812">
    <property type="component" value="Segment"/>
</dbReference>
<evidence type="ECO:0000313" key="3">
    <source>
        <dbReference type="Proteomes" id="UP000224812"/>
    </source>
</evidence>
<name>G1BML3_9CAUD</name>
<reference evidence="2 3" key="1">
    <citation type="journal article" date="2012" name="J. Virol.">
        <title>Complete Genome Sequences of 138 Mycobacteriophages.</title>
        <authorList>
            <consortium name="the Science Education Alliance Phage Hunters Advancing Genomics and Evolutionary Science Program"/>
            <consortium name="the KwaZulu-Natal Research Institute for Tuberculosis and HIV Mycobacterial Genetics Course Students"/>
            <consortium name="the Phage Hunters Integrating Research and Education Program"/>
            <person name="Hatfull G.F."/>
        </authorList>
    </citation>
    <scope>NUCLEOTIDE SEQUENCE [LARGE SCALE GENOMIC DNA]</scope>
    <source>
        <strain evidence="3">Gladiator</strain>
    </source>
</reference>
<dbReference type="EMBL" id="JF704097">
    <property type="protein sequence ID" value="AEJ95059.1"/>
    <property type="molecule type" value="Genomic_DNA"/>
</dbReference>
<accession>G1BML3</accession>
<keyword evidence="1" id="KW-0175">Coiled coil</keyword>
<dbReference type="OrthoDB" id="986at186764"/>
<gene>
    <name evidence="2" type="primary">76</name>
    <name evidence="2" type="ORF">GLADIATOR_76</name>
</gene>
<keyword evidence="3" id="KW-1185">Reference proteome</keyword>
<feature type="coiled-coil region" evidence="1">
    <location>
        <begin position="11"/>
        <end position="58"/>
    </location>
</feature>